<dbReference type="EMBL" id="BPVZ01000050">
    <property type="protein sequence ID" value="GKV18291.1"/>
    <property type="molecule type" value="Genomic_DNA"/>
</dbReference>
<comment type="caution">
    <text evidence="1">The sequence shown here is derived from an EMBL/GenBank/DDBJ whole genome shotgun (WGS) entry which is preliminary data.</text>
</comment>
<evidence type="ECO:0000313" key="2">
    <source>
        <dbReference type="Proteomes" id="UP001054252"/>
    </source>
</evidence>
<evidence type="ECO:0000313" key="1">
    <source>
        <dbReference type="EMBL" id="GKV18291.1"/>
    </source>
</evidence>
<organism evidence="1 2">
    <name type="scientific">Rubroshorea leprosula</name>
    <dbReference type="NCBI Taxonomy" id="152421"/>
    <lineage>
        <taxon>Eukaryota</taxon>
        <taxon>Viridiplantae</taxon>
        <taxon>Streptophyta</taxon>
        <taxon>Embryophyta</taxon>
        <taxon>Tracheophyta</taxon>
        <taxon>Spermatophyta</taxon>
        <taxon>Magnoliopsida</taxon>
        <taxon>eudicotyledons</taxon>
        <taxon>Gunneridae</taxon>
        <taxon>Pentapetalae</taxon>
        <taxon>rosids</taxon>
        <taxon>malvids</taxon>
        <taxon>Malvales</taxon>
        <taxon>Dipterocarpaceae</taxon>
        <taxon>Rubroshorea</taxon>
    </lineage>
</organism>
<protein>
    <submittedName>
        <fullName evidence="1">Uncharacterized protein</fullName>
    </submittedName>
</protein>
<dbReference type="Proteomes" id="UP001054252">
    <property type="component" value="Unassembled WGS sequence"/>
</dbReference>
<sequence length="59" mass="6657">MQALINFRFCPIQSPFKTKNCTIHDPNVNMGNPSASWKQNEIISMSNQGDGTFILLLFP</sequence>
<accession>A0AAV5K064</accession>
<proteinExistence type="predicted"/>
<reference evidence="1 2" key="1">
    <citation type="journal article" date="2021" name="Commun. Biol.">
        <title>The genome of Shorea leprosula (Dipterocarpaceae) highlights the ecological relevance of drought in aseasonal tropical rainforests.</title>
        <authorList>
            <person name="Ng K.K.S."/>
            <person name="Kobayashi M.J."/>
            <person name="Fawcett J.A."/>
            <person name="Hatakeyama M."/>
            <person name="Paape T."/>
            <person name="Ng C.H."/>
            <person name="Ang C.C."/>
            <person name="Tnah L.H."/>
            <person name="Lee C.T."/>
            <person name="Nishiyama T."/>
            <person name="Sese J."/>
            <person name="O'Brien M.J."/>
            <person name="Copetti D."/>
            <person name="Mohd Noor M.I."/>
            <person name="Ong R.C."/>
            <person name="Putra M."/>
            <person name="Sireger I.Z."/>
            <person name="Indrioko S."/>
            <person name="Kosugi Y."/>
            <person name="Izuno A."/>
            <person name="Isagi Y."/>
            <person name="Lee S.L."/>
            <person name="Shimizu K.K."/>
        </authorList>
    </citation>
    <scope>NUCLEOTIDE SEQUENCE [LARGE SCALE GENOMIC DNA]</scope>
    <source>
        <strain evidence="1">214</strain>
    </source>
</reference>
<keyword evidence="2" id="KW-1185">Reference proteome</keyword>
<name>A0AAV5K064_9ROSI</name>
<dbReference type="AlphaFoldDB" id="A0AAV5K064"/>
<gene>
    <name evidence="1" type="ORF">SLEP1_g28693</name>
</gene>